<keyword evidence="1" id="KW-0472">Membrane</keyword>
<comment type="caution">
    <text evidence="2">The sequence shown here is derived from an EMBL/GenBank/DDBJ whole genome shotgun (WGS) entry which is preliminary data.</text>
</comment>
<sequence>MENTDTLMFAAGGLLNGIAYLVIIVACILLVAKRKTGATVLMLASQLLGLLFFVASFAWTTISAHQGAESLVKTSKIIAMLGPLPHLLFAVGLLWFVFTLVKK</sequence>
<protein>
    <submittedName>
        <fullName evidence="2">Uncharacterized protein</fullName>
    </submittedName>
</protein>
<dbReference type="RefSeq" id="WP_166522084.1">
    <property type="nucleotide sequence ID" value="NZ_JAAABI010000001.1"/>
</dbReference>
<evidence type="ECO:0000313" key="2">
    <source>
        <dbReference type="EMBL" id="NAY90678.1"/>
    </source>
</evidence>
<feature type="transmembrane region" description="Helical" evidence="1">
    <location>
        <begin position="39"/>
        <end position="62"/>
    </location>
</feature>
<keyword evidence="1" id="KW-0812">Transmembrane</keyword>
<accession>A0A964TAW7</accession>
<gene>
    <name evidence="2" type="ORF">GTQ34_01995</name>
</gene>
<keyword evidence="1" id="KW-1133">Transmembrane helix</keyword>
<name>A0A964TAW7_9FLAO</name>
<evidence type="ECO:0000313" key="3">
    <source>
        <dbReference type="Proteomes" id="UP000667650"/>
    </source>
</evidence>
<dbReference type="EMBL" id="JAAABI010000001">
    <property type="protein sequence ID" value="NAY90678.1"/>
    <property type="molecule type" value="Genomic_DNA"/>
</dbReference>
<feature type="transmembrane region" description="Helical" evidence="1">
    <location>
        <begin position="77"/>
        <end position="101"/>
    </location>
</feature>
<evidence type="ECO:0000256" key="1">
    <source>
        <dbReference type="SAM" id="Phobius"/>
    </source>
</evidence>
<proteinExistence type="predicted"/>
<dbReference type="AlphaFoldDB" id="A0A964TAW7"/>
<keyword evidence="3" id="KW-1185">Reference proteome</keyword>
<organism evidence="2 3">
    <name type="scientific">Flagellimonas ochracea</name>
    <dbReference type="NCBI Taxonomy" id="2696472"/>
    <lineage>
        <taxon>Bacteria</taxon>
        <taxon>Pseudomonadati</taxon>
        <taxon>Bacteroidota</taxon>
        <taxon>Flavobacteriia</taxon>
        <taxon>Flavobacteriales</taxon>
        <taxon>Flavobacteriaceae</taxon>
        <taxon>Flagellimonas</taxon>
    </lineage>
</organism>
<reference evidence="2" key="1">
    <citation type="submission" date="2020-01" db="EMBL/GenBank/DDBJ databases">
        <title>Muricauda ochracea sp. nov., isolated from a tidal flat of Garorim bay in Korea.</title>
        <authorList>
            <person name="Kim D."/>
            <person name="Yoo Y."/>
            <person name="Kim J.-J."/>
        </authorList>
    </citation>
    <scope>NUCLEOTIDE SEQUENCE</scope>
    <source>
        <strain evidence="2">JGD-17</strain>
    </source>
</reference>
<dbReference type="Proteomes" id="UP000667650">
    <property type="component" value="Unassembled WGS sequence"/>
</dbReference>
<feature type="transmembrane region" description="Helical" evidence="1">
    <location>
        <begin position="6"/>
        <end position="32"/>
    </location>
</feature>